<comment type="caution">
    <text evidence="2">The sequence shown here is derived from an EMBL/GenBank/DDBJ whole genome shotgun (WGS) entry which is preliminary data.</text>
</comment>
<protein>
    <submittedName>
        <fullName evidence="2">Uncharacterized protein</fullName>
    </submittedName>
</protein>
<organism evidence="2 3">
    <name type="scientific">Roridomyces roridus</name>
    <dbReference type="NCBI Taxonomy" id="1738132"/>
    <lineage>
        <taxon>Eukaryota</taxon>
        <taxon>Fungi</taxon>
        <taxon>Dikarya</taxon>
        <taxon>Basidiomycota</taxon>
        <taxon>Agaricomycotina</taxon>
        <taxon>Agaricomycetes</taxon>
        <taxon>Agaricomycetidae</taxon>
        <taxon>Agaricales</taxon>
        <taxon>Marasmiineae</taxon>
        <taxon>Mycenaceae</taxon>
        <taxon>Roridomyces</taxon>
    </lineage>
</organism>
<keyword evidence="1" id="KW-0812">Transmembrane</keyword>
<feature type="transmembrane region" description="Helical" evidence="1">
    <location>
        <begin position="148"/>
        <end position="168"/>
    </location>
</feature>
<dbReference type="Proteomes" id="UP001221142">
    <property type="component" value="Unassembled WGS sequence"/>
</dbReference>
<gene>
    <name evidence="2" type="ORF">FB45DRAFT_1004818</name>
</gene>
<feature type="transmembrane region" description="Helical" evidence="1">
    <location>
        <begin position="267"/>
        <end position="290"/>
    </location>
</feature>
<feature type="transmembrane region" description="Helical" evidence="1">
    <location>
        <begin position="180"/>
        <end position="198"/>
    </location>
</feature>
<name>A0AAD7BQ38_9AGAR</name>
<evidence type="ECO:0000313" key="3">
    <source>
        <dbReference type="Proteomes" id="UP001221142"/>
    </source>
</evidence>
<evidence type="ECO:0000313" key="2">
    <source>
        <dbReference type="EMBL" id="KAJ7627344.1"/>
    </source>
</evidence>
<feature type="transmembrane region" description="Helical" evidence="1">
    <location>
        <begin position="45"/>
        <end position="66"/>
    </location>
</feature>
<dbReference type="EMBL" id="JARKIF010000011">
    <property type="protein sequence ID" value="KAJ7627344.1"/>
    <property type="molecule type" value="Genomic_DNA"/>
</dbReference>
<keyword evidence="3" id="KW-1185">Reference proteome</keyword>
<dbReference type="AlphaFoldDB" id="A0AAD7BQ38"/>
<sequence length="411" mass="44497">MLNHIVIRGVAHLQDVSPEYIAKLEADRDLFGNSGYDLEVSQSQMLPVIITSVVMFLILFSIRYTVGNVVLSLAMIESPGTVAVVEKKVPAYSDEEPLVAGSDVDVEITLSVINRKPVTASLCGTMRLLRSAGGFFARWRGIGVYVRYGALHMLVNGFLSHILGAFILRRGIATNALGSIGASVMLARVHMLWTHIVITHPTSKSHYKRFVPRAESKPVYLPSLFLALAEQATILIPMYLAFTLGLLDNAMPERILKAVQEDDCNTLILFGTHLLLVFSSGVILALSLVLPASIALARIEAALLPAETPALVPFDRAALVGDIDLTARGAGTSRALFKAARRSADRASCIRVIKLYIKMLAAQTAVALVGVGLVAAEVYVIGGERLMMFITSAKAALELEVIQAWSEQMIM</sequence>
<keyword evidence="1" id="KW-0472">Membrane</keyword>
<reference evidence="2" key="1">
    <citation type="submission" date="2023-03" db="EMBL/GenBank/DDBJ databases">
        <title>Massive genome expansion in bonnet fungi (Mycena s.s.) driven by repeated elements and novel gene families across ecological guilds.</title>
        <authorList>
            <consortium name="Lawrence Berkeley National Laboratory"/>
            <person name="Harder C.B."/>
            <person name="Miyauchi S."/>
            <person name="Viragh M."/>
            <person name="Kuo A."/>
            <person name="Thoen E."/>
            <person name="Andreopoulos B."/>
            <person name="Lu D."/>
            <person name="Skrede I."/>
            <person name="Drula E."/>
            <person name="Henrissat B."/>
            <person name="Morin E."/>
            <person name="Kohler A."/>
            <person name="Barry K."/>
            <person name="LaButti K."/>
            <person name="Morin E."/>
            <person name="Salamov A."/>
            <person name="Lipzen A."/>
            <person name="Mereny Z."/>
            <person name="Hegedus B."/>
            <person name="Baldrian P."/>
            <person name="Stursova M."/>
            <person name="Weitz H."/>
            <person name="Taylor A."/>
            <person name="Grigoriev I.V."/>
            <person name="Nagy L.G."/>
            <person name="Martin F."/>
            <person name="Kauserud H."/>
        </authorList>
    </citation>
    <scope>NUCLEOTIDE SEQUENCE</scope>
    <source>
        <strain evidence="2">9284</strain>
    </source>
</reference>
<proteinExistence type="predicted"/>
<feature type="transmembrane region" description="Helical" evidence="1">
    <location>
        <begin position="360"/>
        <end position="382"/>
    </location>
</feature>
<accession>A0AAD7BQ38</accession>
<keyword evidence="1" id="KW-1133">Transmembrane helix</keyword>
<feature type="transmembrane region" description="Helical" evidence="1">
    <location>
        <begin position="219"/>
        <end position="247"/>
    </location>
</feature>
<evidence type="ECO:0000256" key="1">
    <source>
        <dbReference type="SAM" id="Phobius"/>
    </source>
</evidence>